<protein>
    <recommendedName>
        <fullName evidence="5">DUF308 domain-containing protein</fullName>
    </recommendedName>
</protein>
<dbReference type="InterPro" id="IPR057798">
    <property type="entry name" value="PH_YqeB"/>
</dbReference>
<feature type="domain" description="Cysteinyl-tRNA ligase anticodon binding" evidence="1">
    <location>
        <begin position="180"/>
        <end position="232"/>
    </location>
</feature>
<dbReference type="Pfam" id="PF23493">
    <property type="entry name" value="CysS_C"/>
    <property type="match status" value="1"/>
</dbReference>
<evidence type="ECO:0000259" key="2">
    <source>
        <dbReference type="Pfam" id="PF23494"/>
    </source>
</evidence>
<evidence type="ECO:0000259" key="1">
    <source>
        <dbReference type="Pfam" id="PF23493"/>
    </source>
</evidence>
<evidence type="ECO:0000313" key="4">
    <source>
        <dbReference type="Proteomes" id="UP000292235"/>
    </source>
</evidence>
<dbReference type="RefSeq" id="WP_131101214.1">
    <property type="nucleotide sequence ID" value="NZ_CP036455.1"/>
</dbReference>
<dbReference type="Proteomes" id="UP000292235">
    <property type="component" value="Chromosome"/>
</dbReference>
<evidence type="ECO:0000313" key="3">
    <source>
        <dbReference type="EMBL" id="QBI56375.1"/>
    </source>
</evidence>
<dbReference type="EMBL" id="CP036455">
    <property type="protein sequence ID" value="QBI56375.1"/>
    <property type="molecule type" value="Genomic_DNA"/>
</dbReference>
<proteinExistence type="predicted"/>
<name>A0A4P6Q6L7_9ACTN</name>
<dbReference type="OrthoDB" id="5145029at2"/>
<dbReference type="InterPro" id="IPR056411">
    <property type="entry name" value="CysS_C"/>
</dbReference>
<reference evidence="3 4" key="1">
    <citation type="submission" date="2019-02" db="EMBL/GenBank/DDBJ databases">
        <authorList>
            <person name="Khodamoradi S."/>
            <person name="Hahnke R.L."/>
            <person name="Kaempfer P."/>
            <person name="Schumann P."/>
            <person name="Rohde M."/>
            <person name="Steinert M."/>
            <person name="Luzhetskyy A."/>
            <person name="Wink J."/>
            <person name="Ruckert C."/>
        </authorList>
    </citation>
    <scope>NUCLEOTIDE SEQUENCE [LARGE SCALE GENOMIC DNA]</scope>
    <source>
        <strain evidence="3 4">M2</strain>
    </source>
</reference>
<sequence length="249" mass="25954">MKPEASAPGGATVVAAGRGERVLMWGGFPLVGTVLGALLKSLADRVATWPWVPFEGPVQLLAALPDLPTRIGGAVVGLAAGLALAAIGARESVTVTVSDEAATIEREHRHTAFRRARTSAVFKDGKRLVALGPATEELAGRTTDLSAARLAAAFRKHGYPWVDGGDPHAAQYRRWVEGAPDLSASAHGLFAARARALAEDGSKAAEDAEALRAELARLDLVVRDHGKSQYWRSVVAECGDPEAGGADGV</sequence>
<organism evidence="3 4">
    <name type="scientific">Streptomonospora litoralis</name>
    <dbReference type="NCBI Taxonomy" id="2498135"/>
    <lineage>
        <taxon>Bacteria</taxon>
        <taxon>Bacillati</taxon>
        <taxon>Actinomycetota</taxon>
        <taxon>Actinomycetes</taxon>
        <taxon>Streptosporangiales</taxon>
        <taxon>Nocardiopsidaceae</taxon>
        <taxon>Streptomonospora</taxon>
    </lineage>
</organism>
<keyword evidence="4" id="KW-1185">Reference proteome</keyword>
<evidence type="ECO:0008006" key="5">
    <source>
        <dbReference type="Google" id="ProtNLM"/>
    </source>
</evidence>
<gene>
    <name evidence="3" type="ORF">EKD16_23110</name>
</gene>
<accession>A0A4P6Q6L7</accession>
<feature type="domain" description="YqeB PH" evidence="2">
    <location>
        <begin position="12"/>
        <end position="161"/>
    </location>
</feature>
<dbReference type="AlphaFoldDB" id="A0A4P6Q6L7"/>
<dbReference type="KEGG" id="strr:EKD16_23110"/>
<dbReference type="Pfam" id="PF23494">
    <property type="entry name" value="bPH_10"/>
    <property type="match status" value="1"/>
</dbReference>